<evidence type="ECO:0000313" key="1">
    <source>
        <dbReference type="EMBL" id="BBN50773.1"/>
    </source>
</evidence>
<dbReference type="AlphaFoldDB" id="A0AAI8ST23"/>
<dbReference type="EMBL" id="AP020327">
    <property type="protein sequence ID" value="BBN50773.1"/>
    <property type="molecule type" value="Genomic_DNA"/>
</dbReference>
<gene>
    <name evidence="1" type="ORF">JPH1_52480</name>
</gene>
<geneLocation type="plasmid" evidence="1 2">
    <name>p1-JPH1</name>
</geneLocation>
<evidence type="ECO:0000313" key="2">
    <source>
        <dbReference type="Proteomes" id="UP000327362"/>
    </source>
</evidence>
<proteinExistence type="predicted"/>
<name>A0AAI8ST23_MYCAV</name>
<protein>
    <submittedName>
        <fullName evidence="1">Uncharacterized protein</fullName>
    </submittedName>
</protein>
<sequence length="70" mass="7118">MADPSDYSSALHVYAQQVLAGAGLTASDVYATTGTDDEGSAAHALRHGWDLARRAAKVVDDSQAGVGAAE</sequence>
<dbReference type="Proteomes" id="UP000327362">
    <property type="component" value="Plasmid p1-JPH1"/>
</dbReference>
<keyword evidence="1" id="KW-0614">Plasmid</keyword>
<reference evidence="1 2" key="1">
    <citation type="submission" date="2019-09" db="EMBL/GenBank/DDBJ databases">
        <title>Complete genome sequence of Mycobacterium avium subsp. hominissuis strain JP-H-1.</title>
        <authorList>
            <person name="Kinoshita Y."/>
            <person name="Niwa H."/>
            <person name="Uchida-Fujii E."/>
            <person name="Nukada T."/>
        </authorList>
    </citation>
    <scope>NUCLEOTIDE SEQUENCE [LARGE SCALE GENOMIC DNA]</scope>
    <source>
        <strain evidence="1 2">JP-H-1</strain>
        <plasmid evidence="1 2">p1-JPH1</plasmid>
    </source>
</reference>
<accession>A0AAI8ST23</accession>
<dbReference type="RefSeq" id="WP_095785621.1">
    <property type="nucleotide sequence ID" value="NZ_AP020327.1"/>
</dbReference>
<organism evidence="1 2">
    <name type="scientific">Mycobacterium avium subsp. hominissuis</name>
    <dbReference type="NCBI Taxonomy" id="439334"/>
    <lineage>
        <taxon>Bacteria</taxon>
        <taxon>Bacillati</taxon>
        <taxon>Actinomycetota</taxon>
        <taxon>Actinomycetes</taxon>
        <taxon>Mycobacteriales</taxon>
        <taxon>Mycobacteriaceae</taxon>
        <taxon>Mycobacterium</taxon>
        <taxon>Mycobacterium avium complex (MAC)</taxon>
    </lineage>
</organism>